<keyword evidence="5" id="KW-1185">Reference proteome</keyword>
<feature type="binding site" evidence="2">
    <location>
        <position position="130"/>
    </location>
    <ligand>
        <name>substrate</name>
    </ligand>
</feature>
<comment type="cofactor">
    <cofactor evidence="2">
        <name>Zn(2+)</name>
        <dbReference type="ChEBI" id="CHEBI:29105"/>
    </cofactor>
    <text evidence="2">Binds 1 divalent metal cation per subunit.</text>
</comment>
<name>A0A1M5Q379_9BURK</name>
<accession>A0A1M5Q379</accession>
<gene>
    <name evidence="4" type="ORF">SAMN04488135_102146</name>
</gene>
<dbReference type="STRING" id="658167.SAMN04488135_102146"/>
<feature type="binding site" evidence="2">
    <location>
        <position position="225"/>
    </location>
    <ligand>
        <name>a divalent metal cation</name>
        <dbReference type="ChEBI" id="CHEBI:60240"/>
    </ligand>
</feature>
<evidence type="ECO:0000313" key="4">
    <source>
        <dbReference type="EMBL" id="SHH08565.1"/>
    </source>
</evidence>
<dbReference type="GO" id="GO:0046872">
    <property type="term" value="F:metal ion binding"/>
    <property type="evidence" value="ECO:0007669"/>
    <property type="project" value="UniProtKB-KW"/>
</dbReference>
<dbReference type="EMBL" id="FQXE01000002">
    <property type="protein sequence ID" value="SHH08565.1"/>
    <property type="molecule type" value="Genomic_DNA"/>
</dbReference>
<dbReference type="OrthoDB" id="502821at2"/>
<keyword evidence="2" id="KW-0862">Zinc</keyword>
<dbReference type="InterPro" id="IPR051262">
    <property type="entry name" value="SMP-30/CGR1_Lactonase"/>
</dbReference>
<dbReference type="PANTHER" id="PTHR47572:SF5">
    <property type="entry name" value="BLR2277 PROTEIN"/>
    <property type="match status" value="1"/>
</dbReference>
<dbReference type="Pfam" id="PF08450">
    <property type="entry name" value="SGL"/>
    <property type="match status" value="1"/>
</dbReference>
<organism evidence="4 5">
    <name type="scientific">Pollutimonas bauzanensis</name>
    <dbReference type="NCBI Taxonomy" id="658167"/>
    <lineage>
        <taxon>Bacteria</taxon>
        <taxon>Pseudomonadati</taxon>
        <taxon>Pseudomonadota</taxon>
        <taxon>Betaproteobacteria</taxon>
        <taxon>Burkholderiales</taxon>
        <taxon>Alcaligenaceae</taxon>
        <taxon>Pollutimonas</taxon>
    </lineage>
</organism>
<dbReference type="PANTHER" id="PTHR47572">
    <property type="entry name" value="LIPOPROTEIN-RELATED"/>
    <property type="match status" value="1"/>
</dbReference>
<keyword evidence="2" id="KW-0479">Metal-binding</keyword>
<dbReference type="AlphaFoldDB" id="A0A1M5Q379"/>
<dbReference type="Proteomes" id="UP000184226">
    <property type="component" value="Unassembled WGS sequence"/>
</dbReference>
<dbReference type="Gene3D" id="2.120.10.30">
    <property type="entry name" value="TolB, C-terminal domain"/>
    <property type="match status" value="1"/>
</dbReference>
<evidence type="ECO:0000256" key="2">
    <source>
        <dbReference type="PIRSR" id="PIRSR605511-2"/>
    </source>
</evidence>
<dbReference type="PRINTS" id="PR01790">
    <property type="entry name" value="SMP30FAMILY"/>
</dbReference>
<dbReference type="RefSeq" id="WP_143160870.1">
    <property type="nucleotide sequence ID" value="NZ_FQXE01000002.1"/>
</dbReference>
<dbReference type="InterPro" id="IPR005511">
    <property type="entry name" value="SMP-30"/>
</dbReference>
<feature type="domain" description="SMP-30/Gluconolactonase/LRE-like region" evidence="3">
    <location>
        <begin position="45"/>
        <end position="283"/>
    </location>
</feature>
<evidence type="ECO:0000256" key="1">
    <source>
        <dbReference type="PIRSR" id="PIRSR605511-1"/>
    </source>
</evidence>
<dbReference type="InterPro" id="IPR013658">
    <property type="entry name" value="SGL"/>
</dbReference>
<dbReference type="SUPFAM" id="SSF63829">
    <property type="entry name" value="Calcium-dependent phosphotriesterase"/>
    <property type="match status" value="1"/>
</dbReference>
<proteinExistence type="predicted"/>
<evidence type="ECO:0000313" key="5">
    <source>
        <dbReference type="Proteomes" id="UP000184226"/>
    </source>
</evidence>
<reference evidence="4 5" key="1">
    <citation type="submission" date="2016-11" db="EMBL/GenBank/DDBJ databases">
        <authorList>
            <person name="Jaros S."/>
            <person name="Januszkiewicz K."/>
            <person name="Wedrychowicz H."/>
        </authorList>
    </citation>
    <scope>NUCLEOTIDE SEQUENCE [LARGE SCALE GENOMIC DNA]</scope>
    <source>
        <strain evidence="4 5">CGMCC 1.10190</strain>
    </source>
</reference>
<dbReference type="InterPro" id="IPR011042">
    <property type="entry name" value="6-blade_b-propeller_TolB-like"/>
</dbReference>
<protein>
    <submittedName>
        <fullName evidence="4">Gluconolactonase</fullName>
    </submittedName>
</protein>
<sequence length="305" mass="33052">MLFETPPVIPTRVFARLPDALRKKGADTEWHRNQPGALPEHSLLEGPAFDRDGTLWCVDIPYGRIFKVSPSGEFSVALEYDGEPNGLAIHQDGRIFIADYAHGIMVFDPRSGKLSPYLTRVRLERLKAVNDLTFADNGDLYFTDQGLTGLHDPTGRVFRVRADGHVDCLLDNVPSPNGIVLDPSGTMLYVAVTRANAIWRVPLMKDGTVAKVANFIQLSGGGGPDGLAMDSQGGLAVAHIGLGIVWLFDRRGLPVGRVQSTQGDHTTNMAFGGPEGKTLYITESESGQILQADMPQAGLRLYSGV</sequence>
<evidence type="ECO:0000259" key="3">
    <source>
        <dbReference type="Pfam" id="PF08450"/>
    </source>
</evidence>
<feature type="active site" description="Proton donor/acceptor" evidence="1">
    <location>
        <position position="225"/>
    </location>
</feature>
<feature type="binding site" evidence="2">
    <location>
        <position position="45"/>
    </location>
    <ligand>
        <name>a divalent metal cation</name>
        <dbReference type="ChEBI" id="CHEBI:60240"/>
    </ligand>
</feature>
<feature type="binding site" evidence="2">
    <location>
        <position position="177"/>
    </location>
    <ligand>
        <name>a divalent metal cation</name>
        <dbReference type="ChEBI" id="CHEBI:60240"/>
    </ligand>
</feature>